<reference evidence="5" key="1">
    <citation type="submission" date="2021-12" db="EMBL/GenBank/DDBJ databases">
        <title>taxonomy of Moraxella sp. ZY201224.</title>
        <authorList>
            <person name="Li F."/>
        </authorList>
    </citation>
    <scope>NUCLEOTIDE SEQUENCE</scope>
    <source>
        <strain evidence="5">ZY201224</strain>
    </source>
</reference>
<keyword evidence="3" id="KW-0732">Signal</keyword>
<keyword evidence="2" id="KW-0472">Membrane</keyword>
<dbReference type="InterPro" id="IPR007621">
    <property type="entry name" value="TPM_dom"/>
</dbReference>
<dbReference type="Pfam" id="PF04536">
    <property type="entry name" value="TPM_phosphatase"/>
    <property type="match status" value="1"/>
</dbReference>
<feature type="transmembrane region" description="Helical" evidence="2">
    <location>
        <begin position="279"/>
        <end position="306"/>
    </location>
</feature>
<evidence type="ECO:0000256" key="3">
    <source>
        <dbReference type="SAM" id="SignalP"/>
    </source>
</evidence>
<dbReference type="PANTHER" id="PTHR30373">
    <property type="entry name" value="UPF0603 PROTEIN YGCG"/>
    <property type="match status" value="1"/>
</dbReference>
<evidence type="ECO:0000256" key="1">
    <source>
        <dbReference type="SAM" id="MobiDB-lite"/>
    </source>
</evidence>
<evidence type="ECO:0000256" key="2">
    <source>
        <dbReference type="SAM" id="Phobius"/>
    </source>
</evidence>
<dbReference type="Gene3D" id="3.10.310.50">
    <property type="match status" value="1"/>
</dbReference>
<dbReference type="RefSeq" id="WP_263075958.1">
    <property type="nucleotide sequence ID" value="NZ_CP089977.1"/>
</dbReference>
<feature type="signal peptide" evidence="3">
    <location>
        <begin position="1"/>
        <end position="29"/>
    </location>
</feature>
<name>A0ABY6F3J8_9GAMM</name>
<protein>
    <submittedName>
        <fullName evidence="5">TPM domain-containing protein</fullName>
    </submittedName>
</protein>
<dbReference type="Proteomes" id="UP001063782">
    <property type="component" value="Chromosome"/>
</dbReference>
<evidence type="ECO:0000259" key="4">
    <source>
        <dbReference type="Pfam" id="PF04536"/>
    </source>
</evidence>
<accession>A0ABY6F3J8</accession>
<feature type="domain" description="TPM" evidence="4">
    <location>
        <begin position="96"/>
        <end position="218"/>
    </location>
</feature>
<evidence type="ECO:0000313" key="6">
    <source>
        <dbReference type="Proteomes" id="UP001063782"/>
    </source>
</evidence>
<keyword evidence="2" id="KW-0812">Transmembrane</keyword>
<dbReference type="PANTHER" id="PTHR30373:SF2">
    <property type="entry name" value="UPF0603 PROTEIN YGCG"/>
    <property type="match status" value="1"/>
</dbReference>
<evidence type="ECO:0000313" key="5">
    <source>
        <dbReference type="EMBL" id="UXZ04475.1"/>
    </source>
</evidence>
<feature type="compositionally biased region" description="Low complexity" evidence="1">
    <location>
        <begin position="70"/>
        <end position="84"/>
    </location>
</feature>
<sequence length="357" mass="37061">MRQAFTRFARYAKVMLGSVALSLVMNAQASGVATTDNKAVAIAQQSVSDGQVVPLSQMMSEMHDDERGNQQKQSTAPPASQAPAVSHDKLILNEPVVDAARILTTPQKQYLASQLRTIYDDKLAQAALVIIPSTNGMPIFDYAMQIANRWQLGNADTDNGLLIVVAVNDRKVHILTGYGLEGVLPDAIVKRIIREQITPSFRQGDYAQGLSAAIASVDERLRADPVILQQADAAQMNDAQDTNQDEMGVVELFIISLVVGGLLRVFFGRLIGSGAGVLVFVGNALSLGLGLFVIIPVAVILFFLIAAGSMIGMMPSGGGFSTGGGGFGGGRSGGGFGSGGFGGGGGSFGGGGAGGSW</sequence>
<feature type="transmembrane region" description="Helical" evidence="2">
    <location>
        <begin position="247"/>
        <end position="267"/>
    </location>
</feature>
<dbReference type="EMBL" id="CP089977">
    <property type="protein sequence ID" value="UXZ04475.1"/>
    <property type="molecule type" value="Genomic_DNA"/>
</dbReference>
<keyword evidence="2" id="KW-1133">Transmembrane helix</keyword>
<keyword evidence="6" id="KW-1185">Reference proteome</keyword>
<feature type="chain" id="PRO_5046565376" evidence="3">
    <location>
        <begin position="30"/>
        <end position="357"/>
    </location>
</feature>
<organism evidence="5 6">
    <name type="scientific">Moraxella nasicaprae</name>
    <dbReference type="NCBI Taxonomy" id="2904122"/>
    <lineage>
        <taxon>Bacteria</taxon>
        <taxon>Pseudomonadati</taxon>
        <taxon>Pseudomonadota</taxon>
        <taxon>Gammaproteobacteria</taxon>
        <taxon>Moraxellales</taxon>
        <taxon>Moraxellaceae</taxon>
        <taxon>Moraxella</taxon>
    </lineage>
</organism>
<gene>
    <name evidence="5" type="ORF">LU297_07765</name>
</gene>
<feature type="region of interest" description="Disordered" evidence="1">
    <location>
        <begin position="63"/>
        <end position="84"/>
    </location>
</feature>
<proteinExistence type="predicted"/>